<dbReference type="Proteomes" id="UP000307507">
    <property type="component" value="Unassembled WGS sequence"/>
</dbReference>
<reference evidence="3 4" key="1">
    <citation type="submission" date="2019-04" db="EMBL/GenBank/DDBJ databases">
        <title>Flavobacterium sp. nov. isolated from construction timber.</title>
        <authorList>
            <person name="Lin S.-Y."/>
            <person name="Chang C.-T."/>
            <person name="Young C.-C."/>
        </authorList>
    </citation>
    <scope>NUCLEOTIDE SEQUENCE [LARGE SCALE GENOMIC DNA]</scope>
    <source>
        <strain evidence="3 4">CC-CTC003</strain>
    </source>
</reference>
<accession>A0A4S4A455</accession>
<protein>
    <recommendedName>
        <fullName evidence="5">YXWGXW repeat-containing protein</fullName>
    </recommendedName>
</protein>
<proteinExistence type="predicted"/>
<dbReference type="OrthoDB" id="799522at2"/>
<organism evidence="3 4">
    <name type="scientific">Flavobacterium supellecticarium</name>
    <dbReference type="NCBI Taxonomy" id="2565924"/>
    <lineage>
        <taxon>Bacteria</taxon>
        <taxon>Pseudomonadati</taxon>
        <taxon>Bacteroidota</taxon>
        <taxon>Flavobacteriia</taxon>
        <taxon>Flavobacteriales</taxon>
        <taxon>Flavobacteriaceae</taxon>
        <taxon>Flavobacterium</taxon>
    </lineage>
</organism>
<comment type="caution">
    <text evidence="3">The sequence shown here is derived from an EMBL/GenBank/DDBJ whole genome shotgun (WGS) entry which is preliminary data.</text>
</comment>
<name>A0A4S4A455_9FLAO</name>
<dbReference type="AlphaFoldDB" id="A0A4S4A455"/>
<feature type="signal peptide" evidence="2">
    <location>
        <begin position="1"/>
        <end position="20"/>
    </location>
</feature>
<feature type="chain" id="PRO_5020511806" description="YXWGXW repeat-containing protein" evidence="2">
    <location>
        <begin position="21"/>
        <end position="217"/>
    </location>
</feature>
<evidence type="ECO:0000256" key="1">
    <source>
        <dbReference type="SAM" id="MobiDB-lite"/>
    </source>
</evidence>
<dbReference type="RefSeq" id="WP_136401750.1">
    <property type="nucleotide sequence ID" value="NZ_SSNZ01000001.1"/>
</dbReference>
<evidence type="ECO:0000256" key="2">
    <source>
        <dbReference type="SAM" id="SignalP"/>
    </source>
</evidence>
<evidence type="ECO:0000313" key="3">
    <source>
        <dbReference type="EMBL" id="THF53227.1"/>
    </source>
</evidence>
<feature type="compositionally biased region" description="Gly residues" evidence="1">
    <location>
        <begin position="206"/>
        <end position="217"/>
    </location>
</feature>
<gene>
    <name evidence="3" type="ORF">E6C50_03225</name>
</gene>
<evidence type="ECO:0000313" key="4">
    <source>
        <dbReference type="Proteomes" id="UP000307507"/>
    </source>
</evidence>
<keyword evidence="2" id="KW-0732">Signal</keyword>
<dbReference type="EMBL" id="SSNZ01000001">
    <property type="protein sequence ID" value="THF53227.1"/>
    <property type="molecule type" value="Genomic_DNA"/>
</dbReference>
<keyword evidence="4" id="KW-1185">Reference proteome</keyword>
<sequence>MKAIQILVLGMLLSMSSMNAQVSVNVNIGTPPAWGPVGYTDIRYYYLPDIEMYYDINTAMFIYFSNGGWVRTAYLPRRYRHYDLYGAYKVCLHDYGPNPYIYYKSHKIKYYRGYRGPAQVTYQPRPRGGVEYRDVRVVQPVVRDNDYRERREERRYNDYRMDYRTADNNQGNGKSFERAENRNNGRGYERGNDHGNGKGNDHGGRGGENGNGRGGRR</sequence>
<evidence type="ECO:0008006" key="5">
    <source>
        <dbReference type="Google" id="ProtNLM"/>
    </source>
</evidence>
<feature type="region of interest" description="Disordered" evidence="1">
    <location>
        <begin position="159"/>
        <end position="217"/>
    </location>
</feature>
<feature type="compositionally biased region" description="Basic and acidic residues" evidence="1">
    <location>
        <begin position="175"/>
        <end position="205"/>
    </location>
</feature>